<evidence type="ECO:0008006" key="4">
    <source>
        <dbReference type="Google" id="ProtNLM"/>
    </source>
</evidence>
<accession>A0A9P7BJI7</accession>
<dbReference type="SUPFAM" id="SSF56954">
    <property type="entry name" value="Outer membrane efflux proteins (OEP)"/>
    <property type="match status" value="1"/>
</dbReference>
<feature type="region of interest" description="Disordered" evidence="1">
    <location>
        <begin position="61"/>
        <end position="92"/>
    </location>
</feature>
<dbReference type="AlphaFoldDB" id="A0A9P7BJI7"/>
<keyword evidence="3" id="KW-1185">Reference proteome</keyword>
<dbReference type="InterPro" id="IPR010131">
    <property type="entry name" value="MdtP/NodT-like"/>
</dbReference>
<feature type="compositionally biased region" description="Low complexity" evidence="1">
    <location>
        <begin position="63"/>
        <end position="92"/>
    </location>
</feature>
<dbReference type="GO" id="GO:0015562">
    <property type="term" value="F:efflux transmembrane transporter activity"/>
    <property type="evidence" value="ECO:0007669"/>
    <property type="project" value="InterPro"/>
</dbReference>
<reference evidence="2" key="1">
    <citation type="journal article" date="2020" name="Microb. Genom.">
        <title>Genetic diversity of clinical and environmental Mucorales isolates obtained from an investigation of mucormycosis cases among solid organ transplant recipients.</title>
        <authorList>
            <person name="Nguyen M.H."/>
            <person name="Kaul D."/>
            <person name="Muto C."/>
            <person name="Cheng S.J."/>
            <person name="Richter R.A."/>
            <person name="Bruno V.M."/>
            <person name="Liu G."/>
            <person name="Beyhan S."/>
            <person name="Sundermann A.J."/>
            <person name="Mounaud S."/>
            <person name="Pasculle A.W."/>
            <person name="Nierman W.C."/>
            <person name="Driscoll E."/>
            <person name="Cumbie R."/>
            <person name="Clancy C.J."/>
            <person name="Dupont C.L."/>
        </authorList>
    </citation>
    <scope>NUCLEOTIDE SEQUENCE</scope>
    <source>
        <strain evidence="2">GL11</strain>
    </source>
</reference>
<dbReference type="PANTHER" id="PTHR30203">
    <property type="entry name" value="OUTER MEMBRANE CATION EFFLUX PROTEIN"/>
    <property type="match status" value="1"/>
</dbReference>
<dbReference type="Pfam" id="PF02321">
    <property type="entry name" value="OEP"/>
    <property type="match status" value="1"/>
</dbReference>
<comment type="caution">
    <text evidence="2">The sequence shown here is derived from an EMBL/GenBank/DDBJ whole genome shotgun (WGS) entry which is preliminary data.</text>
</comment>
<name>A0A9P7BJI7_RHIOR</name>
<dbReference type="Gene3D" id="1.20.1600.10">
    <property type="entry name" value="Outer membrane efflux proteins (OEP)"/>
    <property type="match status" value="1"/>
</dbReference>
<dbReference type="EMBL" id="JAANQT010008604">
    <property type="protein sequence ID" value="KAG1280824.1"/>
    <property type="molecule type" value="Genomic_DNA"/>
</dbReference>
<sequence>MHSSRAADLAQLRYREGSAPYLTVLDAQRTLLRAQDAVAVAETESYTRLIALYKALGGGWEAGPETASGESTGEGSTPSPAAGAPSPRFVAP</sequence>
<organism evidence="2 3">
    <name type="scientific">Rhizopus oryzae</name>
    <name type="common">Mucormycosis agent</name>
    <name type="synonym">Rhizopus arrhizus var. delemar</name>
    <dbReference type="NCBI Taxonomy" id="64495"/>
    <lineage>
        <taxon>Eukaryota</taxon>
        <taxon>Fungi</taxon>
        <taxon>Fungi incertae sedis</taxon>
        <taxon>Mucoromycota</taxon>
        <taxon>Mucoromycotina</taxon>
        <taxon>Mucoromycetes</taxon>
        <taxon>Mucorales</taxon>
        <taxon>Mucorineae</taxon>
        <taxon>Rhizopodaceae</taxon>
        <taxon>Rhizopus</taxon>
    </lineage>
</organism>
<dbReference type="InterPro" id="IPR003423">
    <property type="entry name" value="OMP_efflux"/>
</dbReference>
<evidence type="ECO:0000313" key="2">
    <source>
        <dbReference type="EMBL" id="KAG1280824.1"/>
    </source>
</evidence>
<dbReference type="Proteomes" id="UP000716291">
    <property type="component" value="Unassembled WGS sequence"/>
</dbReference>
<gene>
    <name evidence="2" type="ORF">G6F64_014507</name>
</gene>
<dbReference type="PANTHER" id="PTHR30203:SF25">
    <property type="entry name" value="OUTER MEMBRANE PROTEIN-RELATED"/>
    <property type="match status" value="1"/>
</dbReference>
<evidence type="ECO:0000313" key="3">
    <source>
        <dbReference type="Proteomes" id="UP000716291"/>
    </source>
</evidence>
<evidence type="ECO:0000256" key="1">
    <source>
        <dbReference type="SAM" id="MobiDB-lite"/>
    </source>
</evidence>
<proteinExistence type="predicted"/>
<protein>
    <recommendedName>
        <fullName evidence="4">Outer membrane efflux protein</fullName>
    </recommendedName>
</protein>